<dbReference type="InterPro" id="IPR001461">
    <property type="entry name" value="Aspartic_peptidase_A1"/>
</dbReference>
<reference evidence="5 6" key="1">
    <citation type="submission" date="2016-05" db="EMBL/GenBank/DDBJ databases">
        <title>A degradative enzymes factory behind the ericoid mycorrhizal symbiosis.</title>
        <authorList>
            <consortium name="DOE Joint Genome Institute"/>
            <person name="Martino E."/>
            <person name="Morin E."/>
            <person name="Grelet G."/>
            <person name="Kuo A."/>
            <person name="Kohler A."/>
            <person name="Daghino S."/>
            <person name="Barry K."/>
            <person name="Choi C."/>
            <person name="Cichocki N."/>
            <person name="Clum A."/>
            <person name="Copeland A."/>
            <person name="Hainaut M."/>
            <person name="Haridas S."/>
            <person name="Labutti K."/>
            <person name="Lindquist E."/>
            <person name="Lipzen A."/>
            <person name="Khouja H.-R."/>
            <person name="Murat C."/>
            <person name="Ohm R."/>
            <person name="Olson A."/>
            <person name="Spatafora J."/>
            <person name="Veneault-Fourrey C."/>
            <person name="Henrissat B."/>
            <person name="Grigoriev I."/>
            <person name="Martin F."/>
            <person name="Perotto S."/>
        </authorList>
    </citation>
    <scope>NUCLEOTIDE SEQUENCE [LARGE SCALE GENOMIC DNA]</scope>
    <source>
        <strain evidence="5 6">UAMH 7357</strain>
    </source>
</reference>
<dbReference type="InterPro" id="IPR021109">
    <property type="entry name" value="Peptidase_aspartic_dom_sf"/>
</dbReference>
<evidence type="ECO:0000256" key="2">
    <source>
        <dbReference type="PIRSR" id="PIRSR601461-1"/>
    </source>
</evidence>
<evidence type="ECO:0000256" key="3">
    <source>
        <dbReference type="SAM" id="SignalP"/>
    </source>
</evidence>
<comment type="similarity">
    <text evidence="1">Belongs to the peptidase A1 family.</text>
</comment>
<evidence type="ECO:0000313" key="6">
    <source>
        <dbReference type="Proteomes" id="UP000235672"/>
    </source>
</evidence>
<name>A0A2J6PVL3_9HELO</name>
<evidence type="ECO:0000256" key="1">
    <source>
        <dbReference type="ARBA" id="ARBA00007447"/>
    </source>
</evidence>
<dbReference type="Pfam" id="PF00026">
    <property type="entry name" value="Asp"/>
    <property type="match status" value="1"/>
</dbReference>
<dbReference type="GO" id="GO:0004190">
    <property type="term" value="F:aspartic-type endopeptidase activity"/>
    <property type="evidence" value="ECO:0007669"/>
    <property type="project" value="InterPro"/>
</dbReference>
<feature type="active site" evidence="2">
    <location>
        <position position="103"/>
    </location>
</feature>
<dbReference type="STRING" id="1745343.A0A2J6PVL3"/>
<dbReference type="InterPro" id="IPR033121">
    <property type="entry name" value="PEPTIDASE_A1"/>
</dbReference>
<feature type="signal peptide" evidence="3">
    <location>
        <begin position="1"/>
        <end position="21"/>
    </location>
</feature>
<dbReference type="PANTHER" id="PTHR47966:SF47">
    <property type="entry name" value="ENDOPEPTIDASE, PUTATIVE (AFU_ORTHOLOGUE AFUA_3G01220)-RELATED"/>
    <property type="match status" value="1"/>
</dbReference>
<dbReference type="Proteomes" id="UP000235672">
    <property type="component" value="Unassembled WGS sequence"/>
</dbReference>
<dbReference type="AlphaFoldDB" id="A0A2J6PVL3"/>
<keyword evidence="3" id="KW-0732">Signal</keyword>
<organism evidence="5 6">
    <name type="scientific">Hyaloscypha hepaticicola</name>
    <dbReference type="NCBI Taxonomy" id="2082293"/>
    <lineage>
        <taxon>Eukaryota</taxon>
        <taxon>Fungi</taxon>
        <taxon>Dikarya</taxon>
        <taxon>Ascomycota</taxon>
        <taxon>Pezizomycotina</taxon>
        <taxon>Leotiomycetes</taxon>
        <taxon>Helotiales</taxon>
        <taxon>Hyaloscyphaceae</taxon>
        <taxon>Hyaloscypha</taxon>
    </lineage>
</organism>
<evidence type="ECO:0000313" key="5">
    <source>
        <dbReference type="EMBL" id="PMD18061.1"/>
    </source>
</evidence>
<dbReference type="EMBL" id="KZ613496">
    <property type="protein sequence ID" value="PMD18061.1"/>
    <property type="molecule type" value="Genomic_DNA"/>
</dbReference>
<dbReference type="Gene3D" id="2.40.70.10">
    <property type="entry name" value="Acid Proteases"/>
    <property type="match status" value="2"/>
</dbReference>
<dbReference type="InterPro" id="IPR034164">
    <property type="entry name" value="Pepsin-like_dom"/>
</dbReference>
<dbReference type="OrthoDB" id="15189at2759"/>
<evidence type="ECO:0000259" key="4">
    <source>
        <dbReference type="PROSITE" id="PS51767"/>
    </source>
</evidence>
<keyword evidence="5" id="KW-0378">Hydrolase</keyword>
<feature type="domain" description="Peptidase A1" evidence="4">
    <location>
        <begin position="87"/>
        <end position="435"/>
    </location>
</feature>
<protein>
    <submittedName>
        <fullName evidence="5">Acid protease</fullName>
    </submittedName>
</protein>
<keyword evidence="6" id="KW-1185">Reference proteome</keyword>
<dbReference type="SUPFAM" id="SSF50630">
    <property type="entry name" value="Acid proteases"/>
    <property type="match status" value="1"/>
</dbReference>
<dbReference type="PANTHER" id="PTHR47966">
    <property type="entry name" value="BETA-SITE APP-CLEAVING ENZYME, ISOFORM A-RELATED"/>
    <property type="match status" value="1"/>
</dbReference>
<dbReference type="CDD" id="cd05471">
    <property type="entry name" value="pepsin_like"/>
    <property type="match status" value="1"/>
</dbReference>
<accession>A0A2J6PVL3</accession>
<dbReference type="PRINTS" id="PR00792">
    <property type="entry name" value="PEPSIN"/>
</dbReference>
<dbReference type="PROSITE" id="PS51767">
    <property type="entry name" value="PEPTIDASE_A1"/>
    <property type="match status" value="1"/>
</dbReference>
<proteinExistence type="inferred from homology"/>
<feature type="active site" evidence="2">
    <location>
        <position position="321"/>
    </location>
</feature>
<sequence length="446" mass="46476">MFGSTIFLVAAALVAPLQVNAKVSTSPLAASRAPLPLTTSSNVLSLTRTKFGGGYNSRSAAALLGLAKRPSSKNTATLTSLELGQGFAAEITFGTETFLAFVDTGSADTWIVENGFQCLSLDSAPEPEGSCNFGPTYTLSKTFVQTPDENFNITYASGEFLNGIIGTEEVTLAGLKVKQIIAVVDYAAWLGDGTTSGLIGLAYPGITAAWAGTNPALDGTPTGEPVIYNPIFTTMVSDGLIPNLFSLAIERDISGPSGYLAFGGLPPVSFDGSFTSTPILVTTFLNFPVTYLFYTINIDSVLLHGKPAPGSGGPGVQYVYDSGTTQNYLPSSVSQAFNAAFDPPAVYNPDDGNYYVACNASKPALDIIIGGTKFDTNPLDLILLYGLDANGNDVCITGVTDGGSDASVDIYVLGAAFQKNVVSVFDVGAAELRLAAREHYVSNDPV</sequence>
<keyword evidence="5" id="KW-0645">Protease</keyword>
<feature type="chain" id="PRO_5014370023" evidence="3">
    <location>
        <begin position="22"/>
        <end position="446"/>
    </location>
</feature>
<dbReference type="GO" id="GO:0006508">
    <property type="term" value="P:proteolysis"/>
    <property type="evidence" value="ECO:0007669"/>
    <property type="project" value="UniProtKB-KW"/>
</dbReference>
<dbReference type="GO" id="GO:0000324">
    <property type="term" value="C:fungal-type vacuole"/>
    <property type="evidence" value="ECO:0007669"/>
    <property type="project" value="TreeGrafter"/>
</dbReference>
<gene>
    <name evidence="5" type="ORF">NA56DRAFT_257691</name>
</gene>